<dbReference type="Pfam" id="PF19783">
    <property type="entry name" value="DUF6268"/>
    <property type="match status" value="1"/>
</dbReference>
<dbReference type="InterPro" id="IPR046235">
    <property type="entry name" value="DUF6268"/>
</dbReference>
<dbReference type="EMBL" id="SMFO01000006">
    <property type="protein sequence ID" value="TDE03873.1"/>
    <property type="molecule type" value="Genomic_DNA"/>
</dbReference>
<organism evidence="2 3">
    <name type="scientific">Flavobacterium hiemivividum</name>
    <dbReference type="NCBI Taxonomy" id="2541734"/>
    <lineage>
        <taxon>Bacteria</taxon>
        <taxon>Pseudomonadati</taxon>
        <taxon>Bacteroidota</taxon>
        <taxon>Flavobacteriia</taxon>
        <taxon>Flavobacteriales</taxon>
        <taxon>Flavobacteriaceae</taxon>
        <taxon>Flavobacterium</taxon>
    </lineage>
</organism>
<name>A0A4R5D114_9FLAO</name>
<keyword evidence="3" id="KW-1185">Reference proteome</keyword>
<evidence type="ECO:0000259" key="1">
    <source>
        <dbReference type="Pfam" id="PF19783"/>
    </source>
</evidence>
<sequence>MQNKLLSLLFLISPLVSNSQEYVDLLNVSYSKTGDTSFENSAENTIISIFDSKVLLPIVLNEKTALITGFDFNIKKFQLFPNSSDTNLYYTRIKLGIATEHSEKWSGTYVLLPILSSDYKKLSTEDIYLGALAVWTYKKRKNFNYKFGLYVGNEAYGLYVTPLIGAYYISPNSKFEINSIFPGFIDVNLGISNKTKLGIDYKGNSETFKIHNDDSQTTYTENNSLEFSSYIQNTSLTKNLLLRLKIGFATNTYDVYAVNDKINLAITPFRIGDNRTKLNPSINSSAFLKVEAIYRFYTSSK</sequence>
<dbReference type="Proteomes" id="UP000294597">
    <property type="component" value="Unassembled WGS sequence"/>
</dbReference>
<accession>A0A4R5D114</accession>
<comment type="caution">
    <text evidence="2">The sequence shown here is derived from an EMBL/GenBank/DDBJ whole genome shotgun (WGS) entry which is preliminary data.</text>
</comment>
<evidence type="ECO:0000313" key="3">
    <source>
        <dbReference type="Proteomes" id="UP000294597"/>
    </source>
</evidence>
<dbReference type="AlphaFoldDB" id="A0A4R5D114"/>
<feature type="domain" description="DUF6268" evidence="1">
    <location>
        <begin position="87"/>
        <end position="250"/>
    </location>
</feature>
<gene>
    <name evidence="2" type="ORF">E0F98_10240</name>
</gene>
<evidence type="ECO:0000313" key="2">
    <source>
        <dbReference type="EMBL" id="TDE03873.1"/>
    </source>
</evidence>
<reference evidence="2 3" key="1">
    <citation type="submission" date="2019-03" db="EMBL/GenBank/DDBJ databases">
        <title>Flavobacterium TSA-D2 sp. nov., isolated from arctic soil.</title>
        <authorList>
            <person name="Chaudhary D.K."/>
        </authorList>
    </citation>
    <scope>NUCLEOTIDE SEQUENCE [LARGE SCALE GENOMIC DNA]</scope>
    <source>
        <strain evidence="2 3">TSA-D2</strain>
    </source>
</reference>
<proteinExistence type="predicted"/>
<dbReference type="RefSeq" id="WP_132111104.1">
    <property type="nucleotide sequence ID" value="NZ_SMFO01000006.1"/>
</dbReference>
<protein>
    <recommendedName>
        <fullName evidence="1">DUF6268 domain-containing protein</fullName>
    </recommendedName>
</protein>